<protein>
    <submittedName>
        <fullName evidence="3">Pilus assembly protein</fullName>
    </submittedName>
</protein>
<organism evidence="3 4">
    <name type="scientific">Pseudomonas parafulva</name>
    <dbReference type="NCBI Taxonomy" id="157782"/>
    <lineage>
        <taxon>Bacteria</taxon>
        <taxon>Pseudomonadati</taxon>
        <taxon>Pseudomonadota</taxon>
        <taxon>Gammaproteobacteria</taxon>
        <taxon>Pseudomonadales</taxon>
        <taxon>Pseudomonadaceae</taxon>
        <taxon>Pseudomonas</taxon>
    </lineage>
</organism>
<name>A0AAI8PA38_9PSED</name>
<evidence type="ECO:0000259" key="2">
    <source>
        <dbReference type="Pfam" id="PF07811"/>
    </source>
</evidence>
<dbReference type="RefSeq" id="WP_116887512.1">
    <property type="nucleotide sequence ID" value="NZ_CP031641.1"/>
</dbReference>
<keyword evidence="1" id="KW-1133">Transmembrane helix</keyword>
<dbReference type="Proteomes" id="UP000258127">
    <property type="component" value="Chromosome"/>
</dbReference>
<accession>A0AAI8PA38</accession>
<evidence type="ECO:0000256" key="1">
    <source>
        <dbReference type="SAM" id="Phobius"/>
    </source>
</evidence>
<keyword evidence="1" id="KW-0472">Membrane</keyword>
<dbReference type="EMBL" id="CP031641">
    <property type="protein sequence ID" value="AXO86956.1"/>
    <property type="molecule type" value="Genomic_DNA"/>
</dbReference>
<dbReference type="Pfam" id="PF07811">
    <property type="entry name" value="TadE"/>
    <property type="match status" value="1"/>
</dbReference>
<evidence type="ECO:0000313" key="4">
    <source>
        <dbReference type="Proteomes" id="UP000258127"/>
    </source>
</evidence>
<reference evidence="3 4" key="1">
    <citation type="submission" date="2018-08" db="EMBL/GenBank/DDBJ databases">
        <authorList>
            <person name="Lee Y."/>
            <person name="Kakembo D."/>
        </authorList>
    </citation>
    <scope>NUCLEOTIDE SEQUENCE [LARGE SCALE GENOMIC DNA]</scope>
    <source>
        <strain evidence="3 4">JBCS1880</strain>
    </source>
</reference>
<proteinExistence type="predicted"/>
<gene>
    <name evidence="3" type="ORF">DZC75_02615</name>
</gene>
<dbReference type="InterPro" id="IPR012495">
    <property type="entry name" value="TadE-like_dom"/>
</dbReference>
<dbReference type="AlphaFoldDB" id="A0AAI8PA38"/>
<feature type="domain" description="TadE-like" evidence="2">
    <location>
        <begin position="11"/>
        <end position="53"/>
    </location>
</feature>
<feature type="transmembrane region" description="Helical" evidence="1">
    <location>
        <begin position="12"/>
        <end position="36"/>
    </location>
</feature>
<sequence length="147" mass="16137">MQASPARRQKGAAAIEFVAVFLLFFAVFYGLVSYALPMLMLQSFHHASSEAVRRCVALDPASSSHAADVQTLARQVVARQLSWMPAALDFQPASDVRVTLSADKVLTVAIDYPKRKLTRVLPLLVLPMIGEVPRLPQRLHAEASVQL</sequence>
<keyword evidence="4" id="KW-1185">Reference proteome</keyword>
<keyword evidence="1" id="KW-0812">Transmembrane</keyword>
<evidence type="ECO:0000313" key="3">
    <source>
        <dbReference type="EMBL" id="AXO86956.1"/>
    </source>
</evidence>